<gene>
    <name evidence="3" type="primary">sepH</name>
    <name evidence="3" type="ORF">ACFPJ6_02985</name>
</gene>
<dbReference type="InterPro" id="IPR047682">
    <property type="entry name" value="SepH-like"/>
</dbReference>
<evidence type="ECO:0000313" key="4">
    <source>
        <dbReference type="Proteomes" id="UP001596122"/>
    </source>
</evidence>
<evidence type="ECO:0000259" key="2">
    <source>
        <dbReference type="Pfam" id="PF11268"/>
    </source>
</evidence>
<feature type="domain" description="DUF3071" evidence="2">
    <location>
        <begin position="1"/>
        <end position="165"/>
    </location>
</feature>
<organism evidence="3 4">
    <name type="scientific">Aquipuribacter nitratireducens</name>
    <dbReference type="NCBI Taxonomy" id="650104"/>
    <lineage>
        <taxon>Bacteria</taxon>
        <taxon>Bacillati</taxon>
        <taxon>Actinomycetota</taxon>
        <taxon>Actinomycetes</taxon>
        <taxon>Micrococcales</taxon>
        <taxon>Intrasporangiaceae</taxon>
        <taxon>Aquipuribacter</taxon>
    </lineage>
</organism>
<evidence type="ECO:0000256" key="1">
    <source>
        <dbReference type="SAM" id="MobiDB-lite"/>
    </source>
</evidence>
<dbReference type="NCBIfam" id="NF040712">
    <property type="entry name" value="SepH"/>
    <property type="match status" value="1"/>
</dbReference>
<feature type="compositionally biased region" description="Basic and acidic residues" evidence="1">
    <location>
        <begin position="48"/>
        <end position="60"/>
    </location>
</feature>
<feature type="region of interest" description="Disordered" evidence="1">
    <location>
        <begin position="35"/>
        <end position="60"/>
    </location>
</feature>
<dbReference type="RefSeq" id="WP_340268975.1">
    <property type="nucleotide sequence ID" value="NZ_JBBEOG010000003.1"/>
</dbReference>
<dbReference type="EMBL" id="JBHSLD010000004">
    <property type="protein sequence ID" value="MFC5379748.1"/>
    <property type="molecule type" value="Genomic_DNA"/>
</dbReference>
<dbReference type="Proteomes" id="UP001596122">
    <property type="component" value="Unassembled WGS sequence"/>
</dbReference>
<feature type="region of interest" description="Disordered" evidence="1">
    <location>
        <begin position="233"/>
        <end position="377"/>
    </location>
</feature>
<name>A0ABW0GIJ3_9MICO</name>
<dbReference type="InterPro" id="IPR021421">
    <property type="entry name" value="DUF3071"/>
</dbReference>
<evidence type="ECO:0000313" key="3">
    <source>
        <dbReference type="EMBL" id="MFC5379748.1"/>
    </source>
</evidence>
<accession>A0ABW0GIJ3</accession>
<proteinExistence type="predicted"/>
<sequence length="377" mass="40470">MDTLRLVEVAPDGELVLMTGDGRRFRFEVDEQVRTAVRRTRPAPTPGPDDRTPRPGPREVQARIRAGADAEEVASQTGLDVDYVRRFEGPVLAERAHVSEVARAALVDRGDPGSSLERVVLDELGADGGSVDDVRWDSRKVEGTRWHVVARSRSAGTVQEATWVFDTATRSLEAADAAAERLTGAERRRRLSAVRETVFDVERPAPGTGRPRGGTVELLDTLARQRGRRPVLATDALGVGRDAAEERPAPVVEQAEQAEGTDEEAAPGDGPAPATTTRRPLGLVRAGGTAEPVEGSGDVPASPSIEPDLLSELHLDVPLPAPLPRPSSAPADRRRPAASSFEAARTGTEPDPAKRPRRRRAAVPSWDEIVFGAKRDG</sequence>
<reference evidence="4" key="1">
    <citation type="journal article" date="2019" name="Int. J. Syst. Evol. Microbiol.">
        <title>The Global Catalogue of Microorganisms (GCM) 10K type strain sequencing project: providing services to taxonomists for standard genome sequencing and annotation.</title>
        <authorList>
            <consortium name="The Broad Institute Genomics Platform"/>
            <consortium name="The Broad Institute Genome Sequencing Center for Infectious Disease"/>
            <person name="Wu L."/>
            <person name="Ma J."/>
        </authorList>
    </citation>
    <scope>NUCLEOTIDE SEQUENCE [LARGE SCALE GENOMIC DNA]</scope>
    <source>
        <strain evidence="4">CCUG 43114</strain>
    </source>
</reference>
<dbReference type="Pfam" id="PF11268">
    <property type="entry name" value="DUF3071"/>
    <property type="match status" value="1"/>
</dbReference>
<protein>
    <submittedName>
        <fullName evidence="3">Septation protein SepH</fullName>
    </submittedName>
</protein>
<comment type="caution">
    <text evidence="3">The sequence shown here is derived from an EMBL/GenBank/DDBJ whole genome shotgun (WGS) entry which is preliminary data.</text>
</comment>
<keyword evidence="4" id="KW-1185">Reference proteome</keyword>
<feature type="compositionally biased region" description="Low complexity" evidence="1">
    <location>
        <begin position="267"/>
        <end position="277"/>
    </location>
</feature>